<gene>
    <name evidence="5" type="ORF">DI09_43p60</name>
</gene>
<dbReference type="InterPro" id="IPR022905">
    <property type="entry name" value="Rpo11-like"/>
</dbReference>
<dbReference type="RefSeq" id="XP_013237583.1">
    <property type="nucleotide sequence ID" value="XM_013382129.1"/>
</dbReference>
<dbReference type="EMBL" id="JMKJ01000377">
    <property type="protein sequence ID" value="KGG51131.1"/>
    <property type="molecule type" value="Genomic_DNA"/>
</dbReference>
<feature type="domain" description="DNA-directed RNA polymerase RBP11-like dimerisation" evidence="4">
    <location>
        <begin position="51"/>
        <end position="123"/>
    </location>
</feature>
<dbReference type="VEuPathDB" id="MicrosporidiaDB:DI09_43p60"/>
<keyword evidence="1 5" id="KW-0240">DNA-directed RNA polymerase</keyword>
<dbReference type="GO" id="GO:0003899">
    <property type="term" value="F:DNA-directed RNA polymerase activity"/>
    <property type="evidence" value="ECO:0007669"/>
    <property type="project" value="InterPro"/>
</dbReference>
<evidence type="ECO:0000256" key="1">
    <source>
        <dbReference type="ARBA" id="ARBA00022478"/>
    </source>
</evidence>
<dbReference type="GO" id="GO:0005666">
    <property type="term" value="C:RNA polymerase III complex"/>
    <property type="evidence" value="ECO:0007669"/>
    <property type="project" value="TreeGrafter"/>
</dbReference>
<accession>A0A098VTS9</accession>
<dbReference type="SUPFAM" id="SSF55257">
    <property type="entry name" value="RBP11-like subunits of RNA polymerase"/>
    <property type="match status" value="1"/>
</dbReference>
<dbReference type="CDD" id="cd07029">
    <property type="entry name" value="RNAP_I_III_AC19"/>
    <property type="match status" value="1"/>
</dbReference>
<organism evidence="5 6">
    <name type="scientific">Mitosporidium daphniae</name>
    <dbReference type="NCBI Taxonomy" id="1485682"/>
    <lineage>
        <taxon>Eukaryota</taxon>
        <taxon>Fungi</taxon>
        <taxon>Fungi incertae sedis</taxon>
        <taxon>Microsporidia</taxon>
        <taxon>Mitosporidium</taxon>
    </lineage>
</organism>
<dbReference type="GeneID" id="25259984"/>
<keyword evidence="2" id="KW-0804">Transcription</keyword>
<dbReference type="PANTHER" id="PTHR13946:SF28">
    <property type="entry name" value="DNA-DIRECTED RNA POLYMERASES I AND III SUBUNIT RPAC2"/>
    <property type="match status" value="1"/>
</dbReference>
<sequence>MWKNEERVKITLNESSQNASIDPDRVILANYAIAGATAPIELLSVDSEYSMTFCIWQEDHTIGNLLKHLILRNCDIEFCGYSVPHPSESKIHVRIQTNGTITAIAALRRALEDIKNVTQAIRDKFNEQYSVNL</sequence>
<protein>
    <submittedName>
        <fullName evidence="5">Subunit Rpc19 of DNA-directed RNA polymerase I and III</fullName>
    </submittedName>
</protein>
<evidence type="ECO:0000313" key="5">
    <source>
        <dbReference type="EMBL" id="KGG51131.1"/>
    </source>
</evidence>
<dbReference type="GO" id="GO:0006383">
    <property type="term" value="P:transcription by RNA polymerase III"/>
    <property type="evidence" value="ECO:0007669"/>
    <property type="project" value="TreeGrafter"/>
</dbReference>
<keyword evidence="6" id="KW-1185">Reference proteome</keyword>
<dbReference type="Pfam" id="PF13656">
    <property type="entry name" value="RNA_pol_L_2"/>
    <property type="match status" value="1"/>
</dbReference>
<dbReference type="GO" id="GO:0005736">
    <property type="term" value="C:RNA polymerase I complex"/>
    <property type="evidence" value="ECO:0007669"/>
    <property type="project" value="TreeGrafter"/>
</dbReference>
<comment type="caution">
    <text evidence="5">The sequence shown here is derived from an EMBL/GenBank/DDBJ whole genome shotgun (WGS) entry which is preliminary data.</text>
</comment>
<evidence type="ECO:0000259" key="4">
    <source>
        <dbReference type="Pfam" id="PF13656"/>
    </source>
</evidence>
<dbReference type="InterPro" id="IPR009025">
    <property type="entry name" value="RBP11-like_dimer"/>
</dbReference>
<comment type="similarity">
    <text evidence="3">Belongs to the archaeal Rpo11/eukaryotic RPB11/RPC19 RNA polymerase subunit family.</text>
</comment>
<dbReference type="GO" id="GO:0055029">
    <property type="term" value="C:nuclear DNA-directed RNA polymerase complex"/>
    <property type="evidence" value="ECO:0007669"/>
    <property type="project" value="UniProtKB-ARBA"/>
</dbReference>
<evidence type="ECO:0000256" key="3">
    <source>
        <dbReference type="ARBA" id="ARBA00025751"/>
    </source>
</evidence>
<dbReference type="InterPro" id="IPR033898">
    <property type="entry name" value="RNAP_AC19"/>
</dbReference>
<dbReference type="GO" id="GO:0046983">
    <property type="term" value="F:protein dimerization activity"/>
    <property type="evidence" value="ECO:0007669"/>
    <property type="project" value="InterPro"/>
</dbReference>
<dbReference type="HOGENOM" id="CLU_090381_3_0_1"/>
<proteinExistence type="inferred from homology"/>
<name>A0A098VTS9_9MICR</name>
<evidence type="ECO:0000313" key="6">
    <source>
        <dbReference type="Proteomes" id="UP000029725"/>
    </source>
</evidence>
<dbReference type="InterPro" id="IPR036603">
    <property type="entry name" value="RBP11-like"/>
</dbReference>
<dbReference type="Proteomes" id="UP000029725">
    <property type="component" value="Unassembled WGS sequence"/>
</dbReference>
<dbReference type="AlphaFoldDB" id="A0A098VTS9"/>
<dbReference type="HAMAP" id="MF_00261">
    <property type="entry name" value="RNApol_arch_Rpo11"/>
    <property type="match status" value="1"/>
</dbReference>
<dbReference type="GO" id="GO:0006362">
    <property type="term" value="P:transcription elongation by RNA polymerase I"/>
    <property type="evidence" value="ECO:0007669"/>
    <property type="project" value="TreeGrafter"/>
</dbReference>
<dbReference type="OrthoDB" id="510325at2759"/>
<dbReference type="Gene3D" id="3.30.1360.10">
    <property type="entry name" value="RNA polymerase, RBP11-like subunit"/>
    <property type="match status" value="1"/>
</dbReference>
<evidence type="ECO:0000256" key="2">
    <source>
        <dbReference type="ARBA" id="ARBA00023163"/>
    </source>
</evidence>
<dbReference type="PANTHER" id="PTHR13946">
    <property type="entry name" value="DNA-DIRECTED RNA POLYMERASE I,II,III"/>
    <property type="match status" value="1"/>
</dbReference>
<reference evidence="5 6" key="1">
    <citation type="submission" date="2014-04" db="EMBL/GenBank/DDBJ databases">
        <title>A new species of microsporidia sheds light on the evolution of extreme parasitism.</title>
        <authorList>
            <person name="Haag K.L."/>
            <person name="James T.Y."/>
            <person name="Larsson R."/>
            <person name="Schaer T.M."/>
            <person name="Refardt D."/>
            <person name="Pombert J.-F."/>
            <person name="Ebert D."/>
        </authorList>
    </citation>
    <scope>NUCLEOTIDE SEQUENCE [LARGE SCALE GENOMIC DNA]</scope>
    <source>
        <strain evidence="5 6">UGP3</strain>
        <tissue evidence="5">Spores</tissue>
    </source>
</reference>